<reference evidence="2" key="1">
    <citation type="submission" date="2016-11" db="EMBL/GenBank/DDBJ databases">
        <authorList>
            <person name="Varghese N."/>
            <person name="Submissions S."/>
        </authorList>
    </citation>
    <scope>NUCLEOTIDE SEQUENCE [LARGE SCALE GENOMIC DNA]</scope>
    <source>
        <strain evidence="2">DSM 19514</strain>
    </source>
</reference>
<proteinExistence type="predicted"/>
<evidence type="ECO:0000313" key="1">
    <source>
        <dbReference type="EMBL" id="SHE89214.1"/>
    </source>
</evidence>
<organism evidence="1 2">
    <name type="scientific">Ferrithrix thermotolerans DSM 19514</name>
    <dbReference type="NCBI Taxonomy" id="1121881"/>
    <lineage>
        <taxon>Bacteria</taxon>
        <taxon>Bacillati</taxon>
        <taxon>Actinomycetota</taxon>
        <taxon>Acidimicrobiia</taxon>
        <taxon>Acidimicrobiales</taxon>
        <taxon>Acidimicrobiaceae</taxon>
        <taxon>Ferrithrix</taxon>
    </lineage>
</organism>
<dbReference type="AlphaFoldDB" id="A0A1M4X6R3"/>
<dbReference type="RefSeq" id="WP_178138787.1">
    <property type="nucleotide sequence ID" value="NZ_FQUL01000034.1"/>
</dbReference>
<gene>
    <name evidence="1" type="ORF">SAMN02745225_01920</name>
</gene>
<dbReference type="Proteomes" id="UP000184295">
    <property type="component" value="Unassembled WGS sequence"/>
</dbReference>
<accession>A0A1M4X6R3</accession>
<protein>
    <submittedName>
        <fullName evidence="1">Uncharacterized protein</fullName>
    </submittedName>
</protein>
<keyword evidence="2" id="KW-1185">Reference proteome</keyword>
<evidence type="ECO:0000313" key="2">
    <source>
        <dbReference type="Proteomes" id="UP000184295"/>
    </source>
</evidence>
<name>A0A1M4X6R3_9ACTN</name>
<dbReference type="EMBL" id="FQUL01000034">
    <property type="protein sequence ID" value="SHE89214.1"/>
    <property type="molecule type" value="Genomic_DNA"/>
</dbReference>
<sequence>MVKLDRDEDELIVTFGQRRDTVICPSPARRIFQLRFIALRRLRDEALLAVQTATVELK</sequence>